<keyword evidence="7" id="KW-0336">GPI-anchor</keyword>
<comment type="similarity">
    <text evidence="3">Belongs to the RBT5 family.</text>
</comment>
<protein>
    <submittedName>
        <fullName evidence="18">GPI-anchored CFEM domain protein</fullName>
    </submittedName>
</protein>
<evidence type="ECO:0000256" key="15">
    <source>
        <dbReference type="PROSITE-ProRule" id="PRU01356"/>
    </source>
</evidence>
<keyword evidence="6 15" id="KW-0349">Heme</keyword>
<evidence type="ECO:0000256" key="7">
    <source>
        <dbReference type="ARBA" id="ARBA00022622"/>
    </source>
</evidence>
<dbReference type="PROSITE" id="PS52012">
    <property type="entry name" value="CFEM"/>
    <property type="match status" value="1"/>
</dbReference>
<feature type="domain" description="CFEM" evidence="17">
    <location>
        <begin position="111"/>
        <end position="227"/>
    </location>
</feature>
<evidence type="ECO:0000256" key="5">
    <source>
        <dbReference type="ARBA" id="ARBA00022525"/>
    </source>
</evidence>
<evidence type="ECO:0000259" key="17">
    <source>
        <dbReference type="PROSITE" id="PS52012"/>
    </source>
</evidence>
<dbReference type="AlphaFoldDB" id="A0A8J5P6K0"/>
<feature type="region of interest" description="Disordered" evidence="16">
    <location>
        <begin position="362"/>
        <end position="398"/>
    </location>
</feature>
<comment type="caution">
    <text evidence="15">Lacks conserved residue(s) required for the propagation of feature annotation.</text>
</comment>
<evidence type="ECO:0000256" key="16">
    <source>
        <dbReference type="SAM" id="MobiDB-lite"/>
    </source>
</evidence>
<dbReference type="GO" id="GO:0005886">
    <property type="term" value="C:plasma membrane"/>
    <property type="evidence" value="ECO:0007669"/>
    <property type="project" value="UniProtKB-SubCell"/>
</dbReference>
<sequence>MPSWETRRLGRVPCLHLPYQPASTARSCKASNRHAKIKILAPTHPPLTPAFKATASSSPFLLFHINISLEKFSFQHLKHPLSNNSIEFISQPPAPRLSHINYHQDLRSSKIVKMKSSFLTIFGLAAAAVAQSSDDLPQCGRTCAGNMVSAEKSQELGCDAGDIGCLCTNQNFIYGLRDCSAAICNSEQAAQVLNYGLEICRRAGVQITTGASGEVSATATGSGAVRTVLSTLTSGDSTITSAISTISGTATGASDDVSVSTYTSVLTNSEGNEFTTTGKAILGGAVVTTFTSGGSTIVSTITSEAETETSGAESAEVTTFTSDGTEIVRTLVTETASTDSAASAEVTTFTTDGTKVVRTLTTVTSGSESGSVSETVTDASTATEGATDATGTDASATTTTGTDNAAAAQMTGAPAGVIAAAGIAMLLL</sequence>
<organism evidence="18 19">
    <name type="scientific">Fusarium oxysporum f. sp. rapae</name>
    <dbReference type="NCBI Taxonomy" id="485398"/>
    <lineage>
        <taxon>Eukaryota</taxon>
        <taxon>Fungi</taxon>
        <taxon>Dikarya</taxon>
        <taxon>Ascomycota</taxon>
        <taxon>Pezizomycotina</taxon>
        <taxon>Sordariomycetes</taxon>
        <taxon>Hypocreomycetidae</taxon>
        <taxon>Hypocreales</taxon>
        <taxon>Nectriaceae</taxon>
        <taxon>Fusarium</taxon>
        <taxon>Fusarium oxysporum species complex</taxon>
    </lineage>
</organism>
<dbReference type="GO" id="GO:0005576">
    <property type="term" value="C:extracellular region"/>
    <property type="evidence" value="ECO:0007669"/>
    <property type="project" value="UniProtKB-SubCell"/>
</dbReference>
<evidence type="ECO:0000256" key="4">
    <source>
        <dbReference type="ARBA" id="ARBA00022475"/>
    </source>
</evidence>
<comment type="caution">
    <text evidence="18">The sequence shown here is derived from an EMBL/GenBank/DDBJ whole genome shotgun (WGS) entry which is preliminary data.</text>
</comment>
<dbReference type="InterPro" id="IPR051735">
    <property type="entry name" value="CFEM_domain"/>
</dbReference>
<keyword evidence="14" id="KW-0449">Lipoprotein</keyword>
<keyword evidence="8 15" id="KW-0479">Metal-binding</keyword>
<evidence type="ECO:0000256" key="8">
    <source>
        <dbReference type="ARBA" id="ARBA00022723"/>
    </source>
</evidence>
<keyword evidence="11" id="KW-0472">Membrane</keyword>
<gene>
    <name evidence="18" type="ORF">Forpe1208_v004874</name>
</gene>
<dbReference type="SMART" id="SM00747">
    <property type="entry name" value="CFEM"/>
    <property type="match status" value="1"/>
</dbReference>
<keyword evidence="10 15" id="KW-0408">Iron</keyword>
<dbReference type="EMBL" id="JAELUQ010000003">
    <property type="protein sequence ID" value="KAG7418034.1"/>
    <property type="molecule type" value="Genomic_DNA"/>
</dbReference>
<keyword evidence="4" id="KW-1003">Cell membrane</keyword>
<dbReference type="Pfam" id="PF05730">
    <property type="entry name" value="CFEM"/>
    <property type="match status" value="1"/>
</dbReference>
<dbReference type="GO" id="GO:0046872">
    <property type="term" value="F:metal ion binding"/>
    <property type="evidence" value="ECO:0007669"/>
    <property type="project" value="UniProtKB-UniRule"/>
</dbReference>
<evidence type="ECO:0000313" key="19">
    <source>
        <dbReference type="Proteomes" id="UP000694050"/>
    </source>
</evidence>
<dbReference type="Proteomes" id="UP000694050">
    <property type="component" value="Unassembled WGS sequence"/>
</dbReference>
<dbReference type="PANTHER" id="PTHR37928:SF1">
    <property type="entry name" value="CFEM DOMAIN PROTEIN (AFU_ORTHOLOGUE AFUA_6G14090)"/>
    <property type="match status" value="1"/>
</dbReference>
<name>A0A8J5P6K0_FUSOX</name>
<evidence type="ECO:0000256" key="14">
    <source>
        <dbReference type="ARBA" id="ARBA00023288"/>
    </source>
</evidence>
<evidence type="ECO:0000256" key="11">
    <source>
        <dbReference type="ARBA" id="ARBA00023136"/>
    </source>
</evidence>
<evidence type="ECO:0000256" key="13">
    <source>
        <dbReference type="ARBA" id="ARBA00023180"/>
    </source>
</evidence>
<proteinExistence type="inferred from homology"/>
<keyword evidence="12 15" id="KW-1015">Disulfide bond</keyword>
<feature type="disulfide bond" evidence="15">
    <location>
        <begin position="158"/>
        <end position="165"/>
    </location>
</feature>
<evidence type="ECO:0000256" key="3">
    <source>
        <dbReference type="ARBA" id="ARBA00010031"/>
    </source>
</evidence>
<dbReference type="GO" id="GO:0098552">
    <property type="term" value="C:side of membrane"/>
    <property type="evidence" value="ECO:0007669"/>
    <property type="project" value="UniProtKB-KW"/>
</dbReference>
<evidence type="ECO:0000256" key="2">
    <source>
        <dbReference type="ARBA" id="ARBA00004613"/>
    </source>
</evidence>
<evidence type="ECO:0000256" key="1">
    <source>
        <dbReference type="ARBA" id="ARBA00004609"/>
    </source>
</evidence>
<evidence type="ECO:0000256" key="12">
    <source>
        <dbReference type="ARBA" id="ARBA00023157"/>
    </source>
</evidence>
<feature type="disulfide bond" evidence="15">
    <location>
        <begin position="167"/>
        <end position="200"/>
    </location>
</feature>
<evidence type="ECO:0000256" key="6">
    <source>
        <dbReference type="ARBA" id="ARBA00022617"/>
    </source>
</evidence>
<evidence type="ECO:0000313" key="18">
    <source>
        <dbReference type="EMBL" id="KAG7418034.1"/>
    </source>
</evidence>
<comment type="subcellular location">
    <subcellularLocation>
        <location evidence="1">Cell membrane</location>
        <topology evidence="1">Lipid-anchor</topology>
        <topology evidence="1">GPI-anchor</topology>
    </subcellularLocation>
    <subcellularLocation>
        <location evidence="2">Secreted</location>
    </subcellularLocation>
</comment>
<keyword evidence="5" id="KW-0964">Secreted</keyword>
<dbReference type="PANTHER" id="PTHR37928">
    <property type="entry name" value="CFEM DOMAIN PROTEIN (AFU_ORTHOLOGUE AFUA_6G14090)"/>
    <property type="match status" value="1"/>
</dbReference>
<feature type="binding site" description="axial binding residue" evidence="15">
    <location>
        <position position="162"/>
    </location>
    <ligand>
        <name>heme</name>
        <dbReference type="ChEBI" id="CHEBI:30413"/>
    </ligand>
    <ligandPart>
        <name>Fe</name>
        <dbReference type="ChEBI" id="CHEBI:18248"/>
    </ligandPart>
</feature>
<evidence type="ECO:0000256" key="10">
    <source>
        <dbReference type="ARBA" id="ARBA00023004"/>
    </source>
</evidence>
<accession>A0A8J5P6K0</accession>
<evidence type="ECO:0000256" key="9">
    <source>
        <dbReference type="ARBA" id="ARBA00022729"/>
    </source>
</evidence>
<keyword evidence="9" id="KW-0732">Signal</keyword>
<keyword evidence="13" id="KW-0325">Glycoprotein</keyword>
<reference evidence="18" key="1">
    <citation type="submission" date="2021-04" db="EMBL/GenBank/DDBJ databases">
        <title>First draft genome resource for Brassicaceae pathogens Fusarium oxysporum f. sp. raphani and Fusarium oxysporum f. sp. rapae.</title>
        <authorList>
            <person name="Asai S."/>
        </authorList>
    </citation>
    <scope>NUCLEOTIDE SEQUENCE</scope>
    <source>
        <strain evidence="18">Tf1208</strain>
    </source>
</reference>
<dbReference type="InterPro" id="IPR008427">
    <property type="entry name" value="Extracellular_membr_CFEM_dom"/>
</dbReference>